<dbReference type="Proteomes" id="UP000728032">
    <property type="component" value="Unassembled WGS sequence"/>
</dbReference>
<dbReference type="FunFam" id="3.10.110.10:FF:000060">
    <property type="entry name" value="Ubiquitin conjugating enzyme (UbcB)"/>
    <property type="match status" value="1"/>
</dbReference>
<proteinExistence type="inferred from homology"/>
<sequence length="171" mass="18863">MALRRINKEMQELQRNPIPGITAAPVPPGTNPFEWVGNIEGPPDTPYAGGLFIVRITFPQNYPFSPPSIKMQTRIYHPNISDHGHICVDTLSYAWSAALSISKVLLTIQQLLATPNPDDPLTQGPTLAYRTNRQVFNQTARQWTQLYARPPPAPTNQSSQESSGGTVCAKV</sequence>
<evidence type="ECO:0000256" key="2">
    <source>
        <dbReference type="ARBA" id="ARBA00022679"/>
    </source>
</evidence>
<evidence type="ECO:0000256" key="1">
    <source>
        <dbReference type="ARBA" id="ARBA00012486"/>
    </source>
</evidence>
<dbReference type="SUPFAM" id="SSF54495">
    <property type="entry name" value="UBC-like"/>
    <property type="match status" value="1"/>
</dbReference>
<accession>A0A7R9ME61</accession>
<evidence type="ECO:0000256" key="7">
    <source>
        <dbReference type="RuleBase" id="RU362109"/>
    </source>
</evidence>
<dbReference type="EMBL" id="OC928039">
    <property type="protein sequence ID" value="CAD7657559.1"/>
    <property type="molecule type" value="Genomic_DNA"/>
</dbReference>
<dbReference type="EMBL" id="CAJPVJ010013214">
    <property type="protein sequence ID" value="CAG2174745.1"/>
    <property type="molecule type" value="Genomic_DNA"/>
</dbReference>
<evidence type="ECO:0000313" key="11">
    <source>
        <dbReference type="Proteomes" id="UP000728032"/>
    </source>
</evidence>
<gene>
    <name evidence="10" type="ORF">ONB1V03_LOCUS14186</name>
</gene>
<dbReference type="InterPro" id="IPR023313">
    <property type="entry name" value="UBQ-conjugating_AS"/>
</dbReference>
<dbReference type="InterPro" id="IPR016135">
    <property type="entry name" value="UBQ-conjugating_enzyme/RWD"/>
</dbReference>
<dbReference type="PROSITE" id="PS00183">
    <property type="entry name" value="UBC_1"/>
    <property type="match status" value="1"/>
</dbReference>
<evidence type="ECO:0000256" key="3">
    <source>
        <dbReference type="ARBA" id="ARBA00022741"/>
    </source>
</evidence>
<dbReference type="SMART" id="SM00212">
    <property type="entry name" value="UBCc"/>
    <property type="match status" value="1"/>
</dbReference>
<dbReference type="PROSITE" id="PS50127">
    <property type="entry name" value="UBC_2"/>
    <property type="match status" value="1"/>
</dbReference>
<dbReference type="PANTHER" id="PTHR24067">
    <property type="entry name" value="UBIQUITIN-CONJUGATING ENZYME E2"/>
    <property type="match status" value="1"/>
</dbReference>
<dbReference type="OrthoDB" id="6406599at2759"/>
<feature type="active site" description="Glycyl thioester intermediate" evidence="6">
    <location>
        <position position="87"/>
    </location>
</feature>
<name>A0A7R9ME61_9ACAR</name>
<dbReference type="InterPro" id="IPR050113">
    <property type="entry name" value="Ub_conjugating_enzyme"/>
</dbReference>
<evidence type="ECO:0000256" key="8">
    <source>
        <dbReference type="SAM" id="MobiDB-lite"/>
    </source>
</evidence>
<keyword evidence="11" id="KW-1185">Reference proteome</keyword>
<dbReference type="GO" id="GO:0005524">
    <property type="term" value="F:ATP binding"/>
    <property type="evidence" value="ECO:0007669"/>
    <property type="project" value="UniProtKB-UniRule"/>
</dbReference>
<dbReference type="EC" id="2.3.2.23" evidence="1"/>
<evidence type="ECO:0000256" key="4">
    <source>
        <dbReference type="ARBA" id="ARBA00022786"/>
    </source>
</evidence>
<keyword evidence="4 7" id="KW-0833">Ubl conjugation pathway</keyword>
<protein>
    <recommendedName>
        <fullName evidence="1">E2 ubiquitin-conjugating enzyme</fullName>
        <ecNumber evidence="1">2.3.2.23</ecNumber>
    </recommendedName>
</protein>
<keyword evidence="3 7" id="KW-0547">Nucleotide-binding</keyword>
<evidence type="ECO:0000259" key="9">
    <source>
        <dbReference type="PROSITE" id="PS50127"/>
    </source>
</evidence>
<feature type="region of interest" description="Disordered" evidence="8">
    <location>
        <begin position="148"/>
        <end position="171"/>
    </location>
</feature>
<dbReference type="InterPro" id="IPR000608">
    <property type="entry name" value="UBC"/>
</dbReference>
<keyword evidence="2" id="KW-0808">Transferase</keyword>
<comment type="similarity">
    <text evidence="7">Belongs to the ubiquitin-conjugating enzyme family.</text>
</comment>
<dbReference type="GO" id="GO:0061631">
    <property type="term" value="F:ubiquitin conjugating enzyme activity"/>
    <property type="evidence" value="ECO:0007669"/>
    <property type="project" value="UniProtKB-EC"/>
</dbReference>
<evidence type="ECO:0000256" key="6">
    <source>
        <dbReference type="PROSITE-ProRule" id="PRU10133"/>
    </source>
</evidence>
<dbReference type="Gene3D" id="3.10.110.10">
    <property type="entry name" value="Ubiquitin Conjugating Enzyme"/>
    <property type="match status" value="1"/>
</dbReference>
<keyword evidence="5 7" id="KW-0067">ATP-binding</keyword>
<feature type="compositionally biased region" description="Polar residues" evidence="8">
    <location>
        <begin position="155"/>
        <end position="165"/>
    </location>
</feature>
<organism evidence="10">
    <name type="scientific">Oppiella nova</name>
    <dbReference type="NCBI Taxonomy" id="334625"/>
    <lineage>
        <taxon>Eukaryota</taxon>
        <taxon>Metazoa</taxon>
        <taxon>Ecdysozoa</taxon>
        <taxon>Arthropoda</taxon>
        <taxon>Chelicerata</taxon>
        <taxon>Arachnida</taxon>
        <taxon>Acari</taxon>
        <taxon>Acariformes</taxon>
        <taxon>Sarcoptiformes</taxon>
        <taxon>Oribatida</taxon>
        <taxon>Brachypylina</taxon>
        <taxon>Oppioidea</taxon>
        <taxon>Oppiidae</taxon>
        <taxon>Oppiella</taxon>
    </lineage>
</organism>
<dbReference type="Pfam" id="PF00179">
    <property type="entry name" value="UQ_con"/>
    <property type="match status" value="1"/>
</dbReference>
<reference evidence="10" key="1">
    <citation type="submission" date="2020-11" db="EMBL/GenBank/DDBJ databases">
        <authorList>
            <person name="Tran Van P."/>
        </authorList>
    </citation>
    <scope>NUCLEOTIDE SEQUENCE</scope>
</reference>
<dbReference type="AlphaFoldDB" id="A0A7R9ME61"/>
<feature type="domain" description="UBC core" evidence="9">
    <location>
        <begin position="1"/>
        <end position="149"/>
    </location>
</feature>
<evidence type="ECO:0000256" key="5">
    <source>
        <dbReference type="ARBA" id="ARBA00022840"/>
    </source>
</evidence>
<evidence type="ECO:0000313" key="10">
    <source>
        <dbReference type="EMBL" id="CAD7657559.1"/>
    </source>
</evidence>